<dbReference type="EMBL" id="CP033579">
    <property type="protein sequence ID" value="AYV25084.1"/>
    <property type="molecule type" value="Genomic_DNA"/>
</dbReference>
<keyword evidence="1" id="KW-0614">Plasmid</keyword>
<name>A0A3G4VJU3_9VIBR</name>
<accession>A0A3G4VJU3</accession>
<protein>
    <submittedName>
        <fullName evidence="1">Uncharacterized protein</fullName>
    </submittedName>
</protein>
<geneLocation type="plasmid" evidence="1">
    <name>unnamed</name>
</geneLocation>
<organism evidence="1 2">
    <name type="scientific">Vibrio mediterranei</name>
    <dbReference type="NCBI Taxonomy" id="689"/>
    <lineage>
        <taxon>Bacteria</taxon>
        <taxon>Pseudomonadati</taxon>
        <taxon>Pseudomonadota</taxon>
        <taxon>Gammaproteobacteria</taxon>
        <taxon>Vibrionales</taxon>
        <taxon>Vibrionaceae</taxon>
        <taxon>Vibrio</taxon>
    </lineage>
</organism>
<sequence>MEDRKFFLLIDEFANLNQGSSIKLESGDALVCQYKERQIIVENGTRLGLDGQIVLMAKLNQQSLSANLSLELNADFRLTTDGYIARISDHNFYFMRHITLPEHPQELFRLLNKFAVQVTILDTEIKRHVVD</sequence>
<dbReference type="Proteomes" id="UP000279760">
    <property type="component" value="Plasmid unnamed"/>
</dbReference>
<proteinExistence type="predicted"/>
<reference evidence="1 2" key="1">
    <citation type="submission" date="2018-11" db="EMBL/GenBank/DDBJ databases">
        <title>Complete Genome Sequence of Vbrio mediterranei 117-T6: a Potential Pathogen Bacteria Isolated from the Conchocelis of Pyropia.</title>
        <authorList>
            <person name="Liu Q."/>
        </authorList>
    </citation>
    <scope>NUCLEOTIDE SEQUENCE [LARGE SCALE GENOMIC DNA]</scope>
    <source>
        <strain evidence="1 2">117-T6</strain>
        <plasmid evidence="1 2">unnamed</plasmid>
    </source>
</reference>
<dbReference type="RefSeq" id="WP_124942373.1">
    <property type="nucleotide sequence ID" value="NZ_CP033579.1"/>
</dbReference>
<gene>
    <name evidence="1" type="ORF">ECB94_27710</name>
</gene>
<evidence type="ECO:0000313" key="2">
    <source>
        <dbReference type="Proteomes" id="UP000279760"/>
    </source>
</evidence>
<evidence type="ECO:0000313" key="1">
    <source>
        <dbReference type="EMBL" id="AYV25084.1"/>
    </source>
</evidence>
<dbReference type="AlphaFoldDB" id="A0A3G4VJU3"/>